<evidence type="ECO:0000259" key="1">
    <source>
        <dbReference type="Pfam" id="PF01316"/>
    </source>
</evidence>
<dbReference type="EMBL" id="JAREWH010000213">
    <property type="protein sequence ID" value="MDN3194119.1"/>
    <property type="molecule type" value="Genomic_DNA"/>
</dbReference>
<feature type="domain" description="Arginine repressor DNA-binding" evidence="1">
    <location>
        <begin position="9"/>
        <end position="70"/>
    </location>
</feature>
<dbReference type="SUPFAM" id="SSF46785">
    <property type="entry name" value="Winged helix' DNA-binding domain"/>
    <property type="match status" value="1"/>
</dbReference>
<dbReference type="InterPro" id="IPR036390">
    <property type="entry name" value="WH_DNA-bd_sf"/>
</dbReference>
<dbReference type="PANTHER" id="PTHR34471">
    <property type="entry name" value="ARGININE REPRESSOR"/>
    <property type="match status" value="1"/>
</dbReference>
<dbReference type="InterPro" id="IPR036388">
    <property type="entry name" value="WH-like_DNA-bd_sf"/>
</dbReference>
<evidence type="ECO:0000313" key="2">
    <source>
        <dbReference type="EMBL" id="MDN3194119.1"/>
    </source>
</evidence>
<dbReference type="AlphaFoldDB" id="A0AAW7KEW1"/>
<proteinExistence type="inferred from homology"/>
<reference evidence="2" key="2">
    <citation type="submission" date="2023-03" db="EMBL/GenBank/DDBJ databases">
        <authorList>
            <person name="Zajac M."/>
            <person name="Kwit R."/>
            <person name="Wasyl D."/>
        </authorList>
    </citation>
    <scope>NUCLEOTIDE SEQUENCE</scope>
    <source>
        <strain evidence="2">691B_2</strain>
    </source>
</reference>
<dbReference type="InterPro" id="IPR001669">
    <property type="entry name" value="Arg_repress"/>
</dbReference>
<dbReference type="GO" id="GO:0003700">
    <property type="term" value="F:DNA-binding transcription factor activity"/>
    <property type="evidence" value="ECO:0007669"/>
    <property type="project" value="InterPro"/>
</dbReference>
<sequence>MSGGRVLFVNKQTRQSLIKEIIQTTVIHSQNELLRELKKREINVAQATISRDLWELKVVKALDESGEMRLTIFEQFTSLEERKKEQ</sequence>
<dbReference type="Gene3D" id="1.10.10.10">
    <property type="entry name" value="Winged helix-like DNA-binding domain superfamily/Winged helix DNA-binding domain"/>
    <property type="match status" value="1"/>
</dbReference>
<protein>
    <submittedName>
        <fullName evidence="2">ArgR family transcriptional regulator</fullName>
    </submittedName>
</protein>
<organism evidence="2 3">
    <name type="scientific">Enterococcus faecalis</name>
    <name type="common">Streptococcus faecalis</name>
    <dbReference type="NCBI Taxonomy" id="1351"/>
    <lineage>
        <taxon>Bacteria</taxon>
        <taxon>Bacillati</taxon>
        <taxon>Bacillota</taxon>
        <taxon>Bacilli</taxon>
        <taxon>Lactobacillales</taxon>
        <taxon>Enterococcaceae</taxon>
        <taxon>Enterococcus</taxon>
    </lineage>
</organism>
<gene>
    <name evidence="2" type="ORF">P0E79_16775</name>
</gene>
<name>A0AAW7KEW1_ENTFL</name>
<dbReference type="Proteomes" id="UP001173174">
    <property type="component" value="Unassembled WGS sequence"/>
</dbReference>
<dbReference type="Pfam" id="PF01316">
    <property type="entry name" value="Arg_repressor"/>
    <property type="match status" value="1"/>
</dbReference>
<reference evidence="2" key="1">
    <citation type="journal article" date="2023" name="Pathogens">
        <title>Prevalence of Enterococcus spp. and the Whole-Genome Characteristics of Enterococcus faecium and Enterococcus faecalis Strains Isolated from Free-Living Birds in Poland.</title>
        <authorList>
            <person name="Kwit R."/>
            <person name="Zajac M."/>
            <person name="Smialowska-Weglinska A."/>
            <person name="Skarzynska M."/>
            <person name="Bomba A."/>
            <person name="Lalak A."/>
            <person name="Skrzypiec E."/>
            <person name="Wojdat D."/>
            <person name="Koza W."/>
            <person name="Mikos-Wojewoda E."/>
            <person name="Pasim P."/>
            <person name="Skora M."/>
            <person name="Polak M."/>
            <person name="Wiacek J."/>
            <person name="Wasyl D."/>
        </authorList>
    </citation>
    <scope>NUCLEOTIDE SEQUENCE</scope>
    <source>
        <strain evidence="2">691B_2</strain>
    </source>
</reference>
<evidence type="ECO:0000313" key="3">
    <source>
        <dbReference type="Proteomes" id="UP001173174"/>
    </source>
</evidence>
<dbReference type="PANTHER" id="PTHR34471:SF1">
    <property type="entry name" value="ARGININE REPRESSOR"/>
    <property type="match status" value="1"/>
</dbReference>
<comment type="caution">
    <text evidence="2">The sequence shown here is derived from an EMBL/GenBank/DDBJ whole genome shotgun (WGS) entry which is preliminary data.</text>
</comment>
<dbReference type="GO" id="GO:0006525">
    <property type="term" value="P:arginine metabolic process"/>
    <property type="evidence" value="ECO:0007669"/>
    <property type="project" value="InterPro"/>
</dbReference>
<dbReference type="HAMAP" id="MF_00173">
    <property type="entry name" value="Arg_repressor"/>
    <property type="match status" value="1"/>
</dbReference>
<accession>A0AAW7KEW1</accession>
<feature type="non-terminal residue" evidence="2">
    <location>
        <position position="86"/>
    </location>
</feature>
<dbReference type="InterPro" id="IPR020900">
    <property type="entry name" value="Arg_repress_DNA-bd"/>
</dbReference>